<feature type="transmembrane region" description="Helical" evidence="1">
    <location>
        <begin position="336"/>
        <end position="359"/>
    </location>
</feature>
<feature type="transmembrane region" description="Helical" evidence="1">
    <location>
        <begin position="481"/>
        <end position="506"/>
    </location>
</feature>
<sequence>MHVEINSVILSWFASGTIAYAIGFPASKYFDSNIRMRLLIAPVIGLGIFGAAGVSILHLVALTAVNVCVVVITLSAVAFWLSSSPVEPFFRSPNNPSPSWVAVAFLLGLLPAFAIIPQYYGGSASVGAPIWDHAKIAIIDQIAQNGLPPYNPYYSEAGNSPTLIYYYVWHFIAACLAVITGGSGWEADIALTGLTALFSTFVVAWLAVARSSCADAAWWVLPLLLTGSLQSMVRFVSGNWLDTWMVHEQELQRWLFAVTWAPQHVFSGTVALIVMVAYTRVLYQSARSDWVLAVFMGTMLASAYGSSAWAGGLSLILILPIVGILSVPHLLKSNRLLEVAISLSLTVAVAVLCGGILMYEQSSILHTRRVVEVWVYPIFLGKSWFYDIVGFWTVFAILQLGIIFVSFNIWNYWLMRHRSTFFSCVDHVMFISVGILLLCTQFLHSTLYDNDLGWRVLIPAMLIMTAQAAALFSLHMRENTLVGRVTTGTMVMLLAPSILVGAQFIYSTAFEFRLQGPETDLNRAFKASPDMWEAVRQVTPPNEAVANNPLDFASLTPWPGNIAWATLSRRRSCGTTLELLRSYAAQLTPKQASDIYRFFVEVFEGNATEDELRVMKERYRCKTLVVTTRDGLWDKPLLDNNSVYKLVSQQKDNWRIYR</sequence>
<keyword evidence="1" id="KW-1133">Transmembrane helix</keyword>
<feature type="transmembrane region" description="Helical" evidence="1">
    <location>
        <begin position="101"/>
        <end position="120"/>
    </location>
</feature>
<dbReference type="EMBL" id="JACIGM010000014">
    <property type="protein sequence ID" value="MBB4277735.1"/>
    <property type="molecule type" value="Genomic_DNA"/>
</dbReference>
<feature type="transmembrane region" description="Helical" evidence="1">
    <location>
        <begin position="384"/>
        <end position="409"/>
    </location>
</feature>
<feature type="transmembrane region" description="Helical" evidence="1">
    <location>
        <begin position="313"/>
        <end position="331"/>
    </location>
</feature>
<comment type="caution">
    <text evidence="2">The sequence shown here is derived from an EMBL/GenBank/DDBJ whole genome shotgun (WGS) entry which is preliminary data.</text>
</comment>
<feature type="transmembrane region" description="Helical" evidence="1">
    <location>
        <begin position="216"/>
        <end position="237"/>
    </location>
</feature>
<protein>
    <submittedName>
        <fullName evidence="2">Uncharacterized protein</fullName>
    </submittedName>
</protein>
<evidence type="ECO:0000256" key="1">
    <source>
        <dbReference type="SAM" id="Phobius"/>
    </source>
</evidence>
<feature type="transmembrane region" description="Helical" evidence="1">
    <location>
        <begin position="189"/>
        <end position="209"/>
    </location>
</feature>
<feature type="transmembrane region" description="Helical" evidence="1">
    <location>
        <begin position="7"/>
        <end position="26"/>
    </location>
</feature>
<feature type="transmembrane region" description="Helical" evidence="1">
    <location>
        <begin position="421"/>
        <end position="444"/>
    </location>
</feature>
<organism evidence="2 3">
    <name type="scientific">Rhizobium mongolense</name>
    <dbReference type="NCBI Taxonomy" id="57676"/>
    <lineage>
        <taxon>Bacteria</taxon>
        <taxon>Pseudomonadati</taxon>
        <taxon>Pseudomonadota</taxon>
        <taxon>Alphaproteobacteria</taxon>
        <taxon>Hyphomicrobiales</taxon>
        <taxon>Rhizobiaceae</taxon>
        <taxon>Rhizobium/Agrobacterium group</taxon>
        <taxon>Rhizobium</taxon>
    </lineage>
</organism>
<feature type="transmembrane region" description="Helical" evidence="1">
    <location>
        <begin position="64"/>
        <end position="81"/>
    </location>
</feature>
<name>A0A7W6RSB4_9HYPH</name>
<feature type="transmembrane region" description="Helical" evidence="1">
    <location>
        <begin position="456"/>
        <end position="474"/>
    </location>
</feature>
<evidence type="ECO:0000313" key="3">
    <source>
        <dbReference type="Proteomes" id="UP000533641"/>
    </source>
</evidence>
<evidence type="ECO:0000313" key="2">
    <source>
        <dbReference type="EMBL" id="MBB4277735.1"/>
    </source>
</evidence>
<feature type="transmembrane region" description="Helical" evidence="1">
    <location>
        <begin position="290"/>
        <end position="307"/>
    </location>
</feature>
<reference evidence="2 3" key="1">
    <citation type="submission" date="2020-08" db="EMBL/GenBank/DDBJ databases">
        <title>Genomic Encyclopedia of Type Strains, Phase IV (KMG-V): Genome sequencing to study the core and pangenomes of soil and plant-associated prokaryotes.</title>
        <authorList>
            <person name="Whitman W."/>
        </authorList>
    </citation>
    <scope>NUCLEOTIDE SEQUENCE [LARGE SCALE GENOMIC DNA]</scope>
    <source>
        <strain evidence="2 3">SEMIA 402</strain>
    </source>
</reference>
<dbReference type="AlphaFoldDB" id="A0A7W6RSB4"/>
<keyword evidence="1" id="KW-0812">Transmembrane</keyword>
<keyword evidence="1" id="KW-0472">Membrane</keyword>
<gene>
    <name evidence="2" type="ORF">GGE12_005544</name>
</gene>
<proteinExistence type="predicted"/>
<dbReference type="RefSeq" id="WP_246778680.1">
    <property type="nucleotide sequence ID" value="NZ_JACIGM010000014.1"/>
</dbReference>
<feature type="transmembrane region" description="Helical" evidence="1">
    <location>
        <begin position="163"/>
        <end position="183"/>
    </location>
</feature>
<dbReference type="Proteomes" id="UP000533641">
    <property type="component" value="Unassembled WGS sequence"/>
</dbReference>
<feature type="transmembrane region" description="Helical" evidence="1">
    <location>
        <begin position="257"/>
        <end position="278"/>
    </location>
</feature>
<feature type="transmembrane region" description="Helical" evidence="1">
    <location>
        <begin position="38"/>
        <end position="57"/>
    </location>
</feature>
<accession>A0A7W6RSB4</accession>